<dbReference type="Gene3D" id="3.40.190.10">
    <property type="entry name" value="Periplasmic binding protein-like II"/>
    <property type="match status" value="1"/>
</dbReference>
<evidence type="ECO:0000256" key="1">
    <source>
        <dbReference type="ARBA" id="ARBA00022475"/>
    </source>
</evidence>
<evidence type="ECO:0000313" key="8">
    <source>
        <dbReference type="Proteomes" id="UP000250369"/>
    </source>
</evidence>
<dbReference type="AlphaFoldDB" id="A0A329M407"/>
<gene>
    <name evidence="7" type="ORF">DQG23_30940</name>
</gene>
<dbReference type="EMBL" id="QMFB01000025">
    <property type="protein sequence ID" value="RAV14849.1"/>
    <property type="molecule type" value="Genomic_DNA"/>
</dbReference>
<evidence type="ECO:0000256" key="4">
    <source>
        <dbReference type="ARBA" id="ARBA00023139"/>
    </source>
</evidence>
<evidence type="ECO:0000256" key="2">
    <source>
        <dbReference type="ARBA" id="ARBA00022729"/>
    </source>
</evidence>
<dbReference type="PROSITE" id="PS51257">
    <property type="entry name" value="PROKAR_LIPOPROTEIN"/>
    <property type="match status" value="1"/>
</dbReference>
<keyword evidence="2 6" id="KW-0732">Signal</keyword>
<dbReference type="InterPro" id="IPR006059">
    <property type="entry name" value="SBP"/>
</dbReference>
<name>A0A329M407_9BACL</name>
<comment type="caution">
    <text evidence="7">The sequence shown here is derived from an EMBL/GenBank/DDBJ whole genome shotgun (WGS) entry which is preliminary data.</text>
</comment>
<dbReference type="Pfam" id="PF01547">
    <property type="entry name" value="SBP_bac_1"/>
    <property type="match status" value="1"/>
</dbReference>
<organism evidence="7 8">
    <name type="scientific">Paenibacillus contaminans</name>
    <dbReference type="NCBI Taxonomy" id="450362"/>
    <lineage>
        <taxon>Bacteria</taxon>
        <taxon>Bacillati</taxon>
        <taxon>Bacillota</taxon>
        <taxon>Bacilli</taxon>
        <taxon>Bacillales</taxon>
        <taxon>Paenibacillaceae</taxon>
        <taxon>Paenibacillus</taxon>
    </lineage>
</organism>
<evidence type="ECO:0000256" key="6">
    <source>
        <dbReference type="SAM" id="SignalP"/>
    </source>
</evidence>
<feature type="chain" id="PRO_5039419989" evidence="6">
    <location>
        <begin position="22"/>
        <end position="451"/>
    </location>
</feature>
<evidence type="ECO:0000256" key="5">
    <source>
        <dbReference type="ARBA" id="ARBA00023288"/>
    </source>
</evidence>
<evidence type="ECO:0000256" key="3">
    <source>
        <dbReference type="ARBA" id="ARBA00023136"/>
    </source>
</evidence>
<dbReference type="PANTHER" id="PTHR43649">
    <property type="entry name" value="ARABINOSE-BINDING PROTEIN-RELATED"/>
    <property type="match status" value="1"/>
</dbReference>
<evidence type="ECO:0000313" key="7">
    <source>
        <dbReference type="EMBL" id="RAV14849.1"/>
    </source>
</evidence>
<keyword evidence="5" id="KW-0449">Lipoprotein</keyword>
<dbReference type="Proteomes" id="UP000250369">
    <property type="component" value="Unassembled WGS sequence"/>
</dbReference>
<dbReference type="InterPro" id="IPR050490">
    <property type="entry name" value="Bact_solute-bd_prot1"/>
</dbReference>
<reference evidence="7 8" key="1">
    <citation type="journal article" date="2009" name="Int. J. Syst. Evol. Microbiol.">
        <title>Paenibacillus contaminans sp. nov., isolated from a contaminated laboratory plate.</title>
        <authorList>
            <person name="Chou J.H."/>
            <person name="Lee J.H."/>
            <person name="Lin M.C."/>
            <person name="Chang P.S."/>
            <person name="Arun A.B."/>
            <person name="Young C.C."/>
            <person name="Chen W.M."/>
        </authorList>
    </citation>
    <scope>NUCLEOTIDE SEQUENCE [LARGE SCALE GENOMIC DNA]</scope>
    <source>
        <strain evidence="7 8">CKOBP-6</strain>
    </source>
</reference>
<accession>A0A329M407</accession>
<keyword evidence="1" id="KW-1003">Cell membrane</keyword>
<dbReference type="SUPFAM" id="SSF53850">
    <property type="entry name" value="Periplasmic binding protein-like II"/>
    <property type="match status" value="1"/>
</dbReference>
<proteinExistence type="predicted"/>
<feature type="signal peptide" evidence="6">
    <location>
        <begin position="1"/>
        <end position="21"/>
    </location>
</feature>
<dbReference type="RefSeq" id="WP_113034895.1">
    <property type="nucleotide sequence ID" value="NZ_QMFB01000025.1"/>
</dbReference>
<dbReference type="PANTHER" id="PTHR43649:SF33">
    <property type="entry name" value="POLYGALACTURONAN_RHAMNOGALACTURONAN-BINDING PROTEIN YTCQ"/>
    <property type="match status" value="1"/>
</dbReference>
<dbReference type="OrthoDB" id="1992988at2"/>
<protein>
    <submittedName>
        <fullName evidence="7">ABC transporter substrate-binding protein</fullName>
    </submittedName>
</protein>
<keyword evidence="3" id="KW-0472">Membrane</keyword>
<keyword evidence="8" id="KW-1185">Reference proteome</keyword>
<keyword evidence="4" id="KW-0564">Palmitate</keyword>
<sequence length="451" mass="49922">MKRAGLTVLSGLVAVALTACSGGTAKKEGGNVAKKEGKTVITVSVRQTDAFLKLAEQKYEQTHPDIDIRIKEYAAAPDSGQMQLAMDETAFEKYLNTVNTEVMSGKGADLISLQDLPYAKYAEKKVLADLGELMAKDSSFKPDDYYANIWNASKINNGLYAMPLNFTLHLILGDAGAIKAAGLEVDDESWTWESFSELAKKLVKDANGDGKPDKYVMTNTEPESMLINLMRDNYVAYVDQAKRQAHFDSKEFLSLMEQVKEMYDDHLLSGVGASWGEQFFSTWTANSVQDLALYAKIVYNEGAVYRKPVSGQDQGGSFSSSRMLGINAKSDVKQEAWDFLKFLLSEEMQASPELKGIAMNKSLSDKQLNEIQERLKKGAVKSFSGTVPGPMTDEEMQKIKRLIGEAVMFAKTDSKINSILFKELTSYFAGQKSGEEVSKLIQNRVTTYLNE</sequence>